<sequence>MAKDKPKRLTVSLSQQTKEELDIIKHTGQSYDGLIQELIKLWRREKG</sequence>
<dbReference type="InterPro" id="IPR055979">
    <property type="entry name" value="DUF7557"/>
</dbReference>
<accession>X1HBP3</accession>
<comment type="caution">
    <text evidence="1">The sequence shown here is derived from an EMBL/GenBank/DDBJ whole genome shotgun (WGS) entry which is preliminary data.</text>
</comment>
<name>X1HBP3_9ZZZZ</name>
<gene>
    <name evidence="1" type="ORF">S03H2_18984</name>
</gene>
<dbReference type="Pfam" id="PF24434">
    <property type="entry name" value="DUF7557"/>
    <property type="match status" value="1"/>
</dbReference>
<dbReference type="AlphaFoldDB" id="X1HBP3"/>
<dbReference type="EMBL" id="BARU01009879">
    <property type="protein sequence ID" value="GAH42738.1"/>
    <property type="molecule type" value="Genomic_DNA"/>
</dbReference>
<evidence type="ECO:0000313" key="1">
    <source>
        <dbReference type="EMBL" id="GAH42738.1"/>
    </source>
</evidence>
<proteinExistence type="predicted"/>
<protein>
    <submittedName>
        <fullName evidence="1">Uncharacterized protein</fullName>
    </submittedName>
</protein>
<organism evidence="1">
    <name type="scientific">marine sediment metagenome</name>
    <dbReference type="NCBI Taxonomy" id="412755"/>
    <lineage>
        <taxon>unclassified sequences</taxon>
        <taxon>metagenomes</taxon>
        <taxon>ecological metagenomes</taxon>
    </lineage>
</organism>
<reference evidence="1" key="1">
    <citation type="journal article" date="2014" name="Front. Microbiol.">
        <title>High frequency of phylogenetically diverse reductive dehalogenase-homologous genes in deep subseafloor sedimentary metagenomes.</title>
        <authorList>
            <person name="Kawai M."/>
            <person name="Futagami T."/>
            <person name="Toyoda A."/>
            <person name="Takaki Y."/>
            <person name="Nishi S."/>
            <person name="Hori S."/>
            <person name="Arai W."/>
            <person name="Tsubouchi T."/>
            <person name="Morono Y."/>
            <person name="Uchiyama I."/>
            <person name="Ito T."/>
            <person name="Fujiyama A."/>
            <person name="Inagaki F."/>
            <person name="Takami H."/>
        </authorList>
    </citation>
    <scope>NUCLEOTIDE SEQUENCE</scope>
    <source>
        <strain evidence="1">Expedition CK06-06</strain>
    </source>
</reference>